<organism evidence="7 8">
    <name type="scientific">Blepharisma stoltei</name>
    <dbReference type="NCBI Taxonomy" id="1481888"/>
    <lineage>
        <taxon>Eukaryota</taxon>
        <taxon>Sar</taxon>
        <taxon>Alveolata</taxon>
        <taxon>Ciliophora</taxon>
        <taxon>Postciliodesmatophora</taxon>
        <taxon>Heterotrichea</taxon>
        <taxon>Heterotrichida</taxon>
        <taxon>Blepharismidae</taxon>
        <taxon>Blepharisma</taxon>
    </lineage>
</organism>
<dbReference type="AlphaFoldDB" id="A0AAU9IXF2"/>
<name>A0AAU9IXF2_9CILI</name>
<dbReference type="SMART" id="SM00355">
    <property type="entry name" value="ZnF_C2H2"/>
    <property type="match status" value="2"/>
</dbReference>
<gene>
    <name evidence="7" type="ORF">BSTOLATCC_MIC17448</name>
</gene>
<dbReference type="GO" id="GO:0045944">
    <property type="term" value="P:positive regulation of transcription by RNA polymerase II"/>
    <property type="evidence" value="ECO:0007669"/>
    <property type="project" value="UniProtKB-ARBA"/>
</dbReference>
<dbReference type="GO" id="GO:0000978">
    <property type="term" value="F:RNA polymerase II cis-regulatory region sequence-specific DNA binding"/>
    <property type="evidence" value="ECO:0007669"/>
    <property type="project" value="TreeGrafter"/>
</dbReference>
<evidence type="ECO:0000256" key="2">
    <source>
        <dbReference type="ARBA" id="ARBA00022737"/>
    </source>
</evidence>
<evidence type="ECO:0000313" key="7">
    <source>
        <dbReference type="EMBL" id="CAG9316815.1"/>
    </source>
</evidence>
<sequence>MESLHSENKKYQCSYCSKALSSKQNLREHMFTHSGEKPYVCKEKGCGIRFRQGSQLSAHKRIHKAIHGKTQKVDFYDIKLTDILIKYPDFLGEKFKGSSTQPTCMRISVPLITNPQENTVLPSVFQ</sequence>
<dbReference type="FunFam" id="3.30.160.60:FF:000110">
    <property type="entry name" value="Zinc finger protein-like"/>
    <property type="match status" value="1"/>
</dbReference>
<evidence type="ECO:0000313" key="8">
    <source>
        <dbReference type="Proteomes" id="UP001162131"/>
    </source>
</evidence>
<proteinExistence type="predicted"/>
<dbReference type="EMBL" id="CAJZBQ010000017">
    <property type="protein sequence ID" value="CAG9316815.1"/>
    <property type="molecule type" value="Genomic_DNA"/>
</dbReference>
<keyword evidence="3 5" id="KW-0863">Zinc-finger</keyword>
<evidence type="ECO:0000259" key="6">
    <source>
        <dbReference type="PROSITE" id="PS50157"/>
    </source>
</evidence>
<dbReference type="PROSITE" id="PS00028">
    <property type="entry name" value="ZINC_FINGER_C2H2_1"/>
    <property type="match status" value="2"/>
</dbReference>
<dbReference type="Gene3D" id="3.30.160.60">
    <property type="entry name" value="Classic Zinc Finger"/>
    <property type="match status" value="2"/>
</dbReference>
<dbReference type="InterPro" id="IPR050329">
    <property type="entry name" value="GLI_C2H2-zinc-finger"/>
</dbReference>
<dbReference type="InterPro" id="IPR036236">
    <property type="entry name" value="Znf_C2H2_sf"/>
</dbReference>
<evidence type="ECO:0000256" key="4">
    <source>
        <dbReference type="ARBA" id="ARBA00022833"/>
    </source>
</evidence>
<keyword evidence="1" id="KW-0479">Metal-binding</keyword>
<dbReference type="GO" id="GO:0000981">
    <property type="term" value="F:DNA-binding transcription factor activity, RNA polymerase II-specific"/>
    <property type="evidence" value="ECO:0007669"/>
    <property type="project" value="TreeGrafter"/>
</dbReference>
<feature type="domain" description="C2H2-type" evidence="6">
    <location>
        <begin position="39"/>
        <end position="63"/>
    </location>
</feature>
<keyword evidence="8" id="KW-1185">Reference proteome</keyword>
<dbReference type="InterPro" id="IPR013087">
    <property type="entry name" value="Znf_C2H2_type"/>
</dbReference>
<dbReference type="PROSITE" id="PS50157">
    <property type="entry name" value="ZINC_FINGER_C2H2_2"/>
    <property type="match status" value="2"/>
</dbReference>
<keyword evidence="2" id="KW-0677">Repeat</keyword>
<dbReference type="SUPFAM" id="SSF57667">
    <property type="entry name" value="beta-beta-alpha zinc fingers"/>
    <property type="match status" value="1"/>
</dbReference>
<keyword evidence="4" id="KW-0862">Zinc</keyword>
<dbReference type="FunFam" id="3.30.160.60:FF:002343">
    <property type="entry name" value="Zinc finger protein 33A"/>
    <property type="match status" value="1"/>
</dbReference>
<reference evidence="7" key="1">
    <citation type="submission" date="2021-09" db="EMBL/GenBank/DDBJ databases">
        <authorList>
            <consortium name="AG Swart"/>
            <person name="Singh M."/>
            <person name="Singh A."/>
            <person name="Seah K."/>
            <person name="Emmerich C."/>
        </authorList>
    </citation>
    <scope>NUCLEOTIDE SEQUENCE</scope>
    <source>
        <strain evidence="7">ATCC30299</strain>
    </source>
</reference>
<protein>
    <recommendedName>
        <fullName evidence="6">C2H2-type domain-containing protein</fullName>
    </recommendedName>
</protein>
<comment type="caution">
    <text evidence="7">The sequence shown here is derived from an EMBL/GenBank/DDBJ whole genome shotgun (WGS) entry which is preliminary data.</text>
</comment>
<accession>A0AAU9IXF2</accession>
<feature type="domain" description="C2H2-type" evidence="6">
    <location>
        <begin position="11"/>
        <end position="38"/>
    </location>
</feature>
<evidence type="ECO:0000256" key="5">
    <source>
        <dbReference type="PROSITE-ProRule" id="PRU00042"/>
    </source>
</evidence>
<dbReference type="Pfam" id="PF00096">
    <property type="entry name" value="zf-C2H2"/>
    <property type="match status" value="2"/>
</dbReference>
<dbReference type="GO" id="GO:0005634">
    <property type="term" value="C:nucleus"/>
    <property type="evidence" value="ECO:0007669"/>
    <property type="project" value="UniProtKB-ARBA"/>
</dbReference>
<dbReference type="PANTHER" id="PTHR19818:SF139">
    <property type="entry name" value="PAIR-RULE PROTEIN ODD-PAIRED"/>
    <property type="match status" value="1"/>
</dbReference>
<dbReference type="PANTHER" id="PTHR19818">
    <property type="entry name" value="ZINC FINGER PROTEIN ZIC AND GLI"/>
    <property type="match status" value="1"/>
</dbReference>
<evidence type="ECO:0000256" key="1">
    <source>
        <dbReference type="ARBA" id="ARBA00022723"/>
    </source>
</evidence>
<evidence type="ECO:0000256" key="3">
    <source>
        <dbReference type="ARBA" id="ARBA00022771"/>
    </source>
</evidence>
<dbReference type="GO" id="GO:0008270">
    <property type="term" value="F:zinc ion binding"/>
    <property type="evidence" value="ECO:0007669"/>
    <property type="project" value="UniProtKB-KW"/>
</dbReference>
<dbReference type="Proteomes" id="UP001162131">
    <property type="component" value="Unassembled WGS sequence"/>
</dbReference>